<accession>A0A4Q0VXP5</accession>
<name>A0A4Q0VXP5_9BACI</name>
<protein>
    <submittedName>
        <fullName evidence="2">Uncharacterized protein</fullName>
    </submittedName>
</protein>
<keyword evidence="1" id="KW-0812">Transmembrane</keyword>
<dbReference type="EMBL" id="QOUX01000001">
    <property type="protein sequence ID" value="RXJ04523.1"/>
    <property type="molecule type" value="Genomic_DNA"/>
</dbReference>
<evidence type="ECO:0000313" key="3">
    <source>
        <dbReference type="Proteomes" id="UP000290649"/>
    </source>
</evidence>
<proteinExistence type="predicted"/>
<keyword evidence="3" id="KW-1185">Reference proteome</keyword>
<evidence type="ECO:0000313" key="2">
    <source>
        <dbReference type="EMBL" id="RXJ04523.1"/>
    </source>
</evidence>
<keyword evidence="1" id="KW-1133">Transmembrane helix</keyword>
<comment type="caution">
    <text evidence="2">The sequence shown here is derived from an EMBL/GenBank/DDBJ whole genome shotgun (WGS) entry which is preliminary data.</text>
</comment>
<organism evidence="2 3">
    <name type="scientific">Anaerobacillus alkaliphilus</name>
    <dbReference type="NCBI Taxonomy" id="1548597"/>
    <lineage>
        <taxon>Bacteria</taxon>
        <taxon>Bacillati</taxon>
        <taxon>Bacillota</taxon>
        <taxon>Bacilli</taxon>
        <taxon>Bacillales</taxon>
        <taxon>Bacillaceae</taxon>
        <taxon>Anaerobacillus</taxon>
    </lineage>
</organism>
<dbReference type="RefSeq" id="WP_129076863.1">
    <property type="nucleotide sequence ID" value="NZ_QOUX01000001.1"/>
</dbReference>
<dbReference type="Proteomes" id="UP000290649">
    <property type="component" value="Unassembled WGS sequence"/>
</dbReference>
<dbReference type="AlphaFoldDB" id="A0A4Q0VXP5"/>
<sequence length="178" mass="20998">MKKVKVFLGIGMVISIIVLSYQLVEANTKIQSYKEKEVSAFSFAILNYSNVLSSIAMTLADYNEDFTEGERVLYERLLSSHGYRLNHIGRELTSLRQLYPEDLIYEQYVYFIEHLLFHTKRNFPESRRHEIGEVILEYSDQIRIFSFDTKKLLSNDIEMRRLLDLISAMNEDVSKFVY</sequence>
<dbReference type="OrthoDB" id="9849908at2"/>
<feature type="transmembrane region" description="Helical" evidence="1">
    <location>
        <begin position="6"/>
        <end position="24"/>
    </location>
</feature>
<gene>
    <name evidence="2" type="ORF">DS745_03835</name>
</gene>
<keyword evidence="1" id="KW-0472">Membrane</keyword>
<reference evidence="2 3" key="1">
    <citation type="journal article" date="2019" name="Int. J. Syst. Evol. Microbiol.">
        <title>Anaerobacillus alkaliphilus sp. nov., a novel alkaliphilic and moderately halophilic bacterium.</title>
        <authorList>
            <person name="Borsodi A.K."/>
            <person name="Aszalos J.M."/>
            <person name="Bihari P."/>
            <person name="Nagy I."/>
            <person name="Schumann P."/>
            <person name="Sproer C."/>
            <person name="Kovacs A.L."/>
            <person name="Boka K."/>
            <person name="Dobosy P."/>
            <person name="Ovari M."/>
            <person name="Szili-Kovacs T."/>
            <person name="Toth E."/>
        </authorList>
    </citation>
    <scope>NUCLEOTIDE SEQUENCE [LARGE SCALE GENOMIC DNA]</scope>
    <source>
        <strain evidence="2 3">B16-10</strain>
    </source>
</reference>
<evidence type="ECO:0000256" key="1">
    <source>
        <dbReference type="SAM" id="Phobius"/>
    </source>
</evidence>